<evidence type="ECO:0000256" key="11">
    <source>
        <dbReference type="SAM" id="Phobius"/>
    </source>
</evidence>
<dbReference type="InterPro" id="IPR003594">
    <property type="entry name" value="HATPase_dom"/>
</dbReference>
<keyword evidence="10 11" id="KW-0472">Membrane</keyword>
<dbReference type="GO" id="GO:0000155">
    <property type="term" value="F:phosphorelay sensor kinase activity"/>
    <property type="evidence" value="ECO:0007669"/>
    <property type="project" value="InterPro"/>
</dbReference>
<dbReference type="PANTHER" id="PTHR45436">
    <property type="entry name" value="SENSOR HISTIDINE KINASE YKOH"/>
    <property type="match status" value="1"/>
</dbReference>
<dbReference type="SUPFAM" id="SSF158472">
    <property type="entry name" value="HAMP domain-like"/>
    <property type="match status" value="1"/>
</dbReference>
<sequence>MVDTRKLVLKSNLSAKTTVPIRLAQTKGLFWEARNRILAWYGLLMVGFIGLSVPIFSEIVFYQVDRRVRQDLAEEVETLEKFISTQVAQSREFTSEDLKEAFQEFFFNQIPEDDTFLISFVNGKFSRSSPRAKPDILQEDRELMLRWANLAERKEGEEIISDPKFGNIIYIATPIVIDSKVKGVFVIAHTTAGETREAQDVIFTVSQVLLVGLVSALALGWIASAQVLKPLRSLATTARSIGQSNLNHRIPIQSSGEIGELGITFNKMLDRLQNTFNSQKAFINNAGHELRTPIAIIRGHIELMGDDPQEQKETVELVIDELDRMTRMVEELMLLTKSERPDFLQLETIDINTFTQEIYTKATALAERQWKFDAQAVGIFVGDRQRLTQALINLIENATQYTTETDTIALGAILDRDFVRLWVRDTGIGIGEEDHQRVFERFARAANSRRCSDGCGLGLSIVQAIAQAHDGRVELFSKLGFGSTFSLVLPTEPLKN</sequence>
<evidence type="ECO:0000256" key="7">
    <source>
        <dbReference type="ARBA" id="ARBA00022777"/>
    </source>
</evidence>
<keyword evidence="9" id="KW-0902">Two-component regulatory system</keyword>
<dbReference type="InterPro" id="IPR036097">
    <property type="entry name" value="HisK_dim/P_sf"/>
</dbReference>
<dbReference type="Gene3D" id="3.30.565.10">
    <property type="entry name" value="Histidine kinase-like ATPase, C-terminal domain"/>
    <property type="match status" value="1"/>
</dbReference>
<dbReference type="Gene3D" id="1.10.287.130">
    <property type="match status" value="1"/>
</dbReference>
<name>A0A2T1C8K9_9CYAN</name>
<dbReference type="Pfam" id="PF02518">
    <property type="entry name" value="HATPase_c"/>
    <property type="match status" value="1"/>
</dbReference>
<dbReference type="InterPro" id="IPR003660">
    <property type="entry name" value="HAMP_dom"/>
</dbReference>
<dbReference type="Pfam" id="PF00512">
    <property type="entry name" value="HisKA"/>
    <property type="match status" value="1"/>
</dbReference>
<keyword evidence="4" id="KW-0597">Phosphoprotein</keyword>
<evidence type="ECO:0000256" key="9">
    <source>
        <dbReference type="ARBA" id="ARBA00023012"/>
    </source>
</evidence>
<evidence type="ECO:0000256" key="2">
    <source>
        <dbReference type="ARBA" id="ARBA00004370"/>
    </source>
</evidence>
<dbReference type="AlphaFoldDB" id="A0A2T1C8K9"/>
<evidence type="ECO:0000256" key="5">
    <source>
        <dbReference type="ARBA" id="ARBA00022679"/>
    </source>
</evidence>
<dbReference type="Pfam" id="PF00672">
    <property type="entry name" value="HAMP"/>
    <property type="match status" value="1"/>
</dbReference>
<dbReference type="Gene3D" id="6.10.340.10">
    <property type="match status" value="1"/>
</dbReference>
<dbReference type="GO" id="GO:0005886">
    <property type="term" value="C:plasma membrane"/>
    <property type="evidence" value="ECO:0007669"/>
    <property type="project" value="TreeGrafter"/>
</dbReference>
<accession>A0A2T1C8K9</accession>
<evidence type="ECO:0000256" key="4">
    <source>
        <dbReference type="ARBA" id="ARBA00022553"/>
    </source>
</evidence>
<dbReference type="PROSITE" id="PS50109">
    <property type="entry name" value="HIS_KIN"/>
    <property type="match status" value="1"/>
</dbReference>
<dbReference type="EC" id="2.7.13.3" evidence="3"/>
<protein>
    <recommendedName>
        <fullName evidence="3">histidine kinase</fullName>
        <ecNumber evidence="3">2.7.13.3</ecNumber>
    </recommendedName>
</protein>
<reference evidence="14 15" key="1">
    <citation type="submission" date="2018-02" db="EMBL/GenBank/DDBJ databases">
        <authorList>
            <person name="Cohen D.B."/>
            <person name="Kent A.D."/>
        </authorList>
    </citation>
    <scope>NUCLEOTIDE SEQUENCE [LARGE SCALE GENOMIC DNA]</scope>
    <source>
        <strain evidence="14 15">CCAP 1448/3</strain>
    </source>
</reference>
<evidence type="ECO:0000313" key="14">
    <source>
        <dbReference type="EMBL" id="PSB04488.1"/>
    </source>
</evidence>
<feature type="transmembrane region" description="Helical" evidence="11">
    <location>
        <begin position="38"/>
        <end position="62"/>
    </location>
</feature>
<evidence type="ECO:0000256" key="10">
    <source>
        <dbReference type="ARBA" id="ARBA00023136"/>
    </source>
</evidence>
<comment type="caution">
    <text evidence="14">The sequence shown here is derived from an EMBL/GenBank/DDBJ whole genome shotgun (WGS) entry which is preliminary data.</text>
</comment>
<dbReference type="Proteomes" id="UP000238762">
    <property type="component" value="Unassembled WGS sequence"/>
</dbReference>
<dbReference type="FunFam" id="3.30.565.10:FF:000006">
    <property type="entry name" value="Sensor histidine kinase WalK"/>
    <property type="match status" value="1"/>
</dbReference>
<keyword evidence="6 11" id="KW-0812">Transmembrane</keyword>
<dbReference type="EMBL" id="PVWJ01000011">
    <property type="protein sequence ID" value="PSB04488.1"/>
    <property type="molecule type" value="Genomic_DNA"/>
</dbReference>
<dbReference type="SMART" id="SM00304">
    <property type="entry name" value="HAMP"/>
    <property type="match status" value="1"/>
</dbReference>
<dbReference type="SMART" id="SM00387">
    <property type="entry name" value="HATPase_c"/>
    <property type="match status" value="1"/>
</dbReference>
<feature type="domain" description="Histidine kinase" evidence="12">
    <location>
        <begin position="285"/>
        <end position="493"/>
    </location>
</feature>
<dbReference type="SUPFAM" id="SSF55874">
    <property type="entry name" value="ATPase domain of HSP90 chaperone/DNA topoisomerase II/histidine kinase"/>
    <property type="match status" value="1"/>
</dbReference>
<dbReference type="OrthoDB" id="9763461at2"/>
<evidence type="ECO:0000256" key="1">
    <source>
        <dbReference type="ARBA" id="ARBA00000085"/>
    </source>
</evidence>
<evidence type="ECO:0000259" key="12">
    <source>
        <dbReference type="PROSITE" id="PS50109"/>
    </source>
</evidence>
<evidence type="ECO:0000256" key="3">
    <source>
        <dbReference type="ARBA" id="ARBA00012438"/>
    </source>
</evidence>
<organism evidence="14 15">
    <name type="scientific">Merismopedia glauca CCAP 1448/3</name>
    <dbReference type="NCBI Taxonomy" id="1296344"/>
    <lineage>
        <taxon>Bacteria</taxon>
        <taxon>Bacillati</taxon>
        <taxon>Cyanobacteriota</taxon>
        <taxon>Cyanophyceae</taxon>
        <taxon>Synechococcales</taxon>
        <taxon>Merismopediaceae</taxon>
        <taxon>Merismopedia</taxon>
    </lineage>
</organism>
<dbReference type="PROSITE" id="PS50885">
    <property type="entry name" value="HAMP"/>
    <property type="match status" value="1"/>
</dbReference>
<dbReference type="SMART" id="SM00388">
    <property type="entry name" value="HisKA"/>
    <property type="match status" value="1"/>
</dbReference>
<dbReference type="SUPFAM" id="SSF47384">
    <property type="entry name" value="Homodimeric domain of signal transducing histidine kinase"/>
    <property type="match status" value="1"/>
</dbReference>
<keyword evidence="5" id="KW-0808">Transferase</keyword>
<evidence type="ECO:0000256" key="8">
    <source>
        <dbReference type="ARBA" id="ARBA00022989"/>
    </source>
</evidence>
<keyword evidence="7 14" id="KW-0418">Kinase</keyword>
<dbReference type="FunFam" id="1.10.287.130:FF:000001">
    <property type="entry name" value="Two-component sensor histidine kinase"/>
    <property type="match status" value="1"/>
</dbReference>
<comment type="catalytic activity">
    <reaction evidence="1">
        <text>ATP + protein L-histidine = ADP + protein N-phospho-L-histidine.</text>
        <dbReference type="EC" id="2.7.13.3"/>
    </reaction>
</comment>
<evidence type="ECO:0000256" key="6">
    <source>
        <dbReference type="ARBA" id="ARBA00022692"/>
    </source>
</evidence>
<feature type="domain" description="HAMP" evidence="13">
    <location>
        <begin position="225"/>
        <end position="277"/>
    </location>
</feature>
<feature type="transmembrane region" description="Helical" evidence="11">
    <location>
        <begin position="201"/>
        <end position="223"/>
    </location>
</feature>
<comment type="subcellular location">
    <subcellularLocation>
        <location evidence="2">Membrane</location>
    </subcellularLocation>
</comment>
<evidence type="ECO:0000259" key="13">
    <source>
        <dbReference type="PROSITE" id="PS50885"/>
    </source>
</evidence>
<evidence type="ECO:0000313" key="15">
    <source>
        <dbReference type="Proteomes" id="UP000238762"/>
    </source>
</evidence>
<gene>
    <name evidence="14" type="ORF">C7B64_03450</name>
</gene>
<dbReference type="InterPro" id="IPR050428">
    <property type="entry name" value="TCS_sensor_his_kinase"/>
</dbReference>
<dbReference type="PANTHER" id="PTHR45436:SF5">
    <property type="entry name" value="SENSOR HISTIDINE KINASE TRCS"/>
    <property type="match status" value="1"/>
</dbReference>
<dbReference type="RefSeq" id="WP_106287260.1">
    <property type="nucleotide sequence ID" value="NZ_CAWNTC010000180.1"/>
</dbReference>
<dbReference type="InterPro" id="IPR036890">
    <property type="entry name" value="HATPase_C_sf"/>
</dbReference>
<proteinExistence type="predicted"/>
<dbReference type="CDD" id="cd06225">
    <property type="entry name" value="HAMP"/>
    <property type="match status" value="1"/>
</dbReference>
<dbReference type="InterPro" id="IPR005467">
    <property type="entry name" value="His_kinase_dom"/>
</dbReference>
<keyword evidence="8 11" id="KW-1133">Transmembrane helix</keyword>
<keyword evidence="15" id="KW-1185">Reference proteome</keyword>
<dbReference type="PRINTS" id="PR00344">
    <property type="entry name" value="BCTRLSENSOR"/>
</dbReference>
<reference evidence="14 15" key="2">
    <citation type="submission" date="2018-03" db="EMBL/GenBank/DDBJ databases">
        <title>The ancient ancestry and fast evolution of plastids.</title>
        <authorList>
            <person name="Moore K.R."/>
            <person name="Magnabosco C."/>
            <person name="Momper L."/>
            <person name="Gold D.A."/>
            <person name="Bosak T."/>
            <person name="Fournier G.P."/>
        </authorList>
    </citation>
    <scope>NUCLEOTIDE SEQUENCE [LARGE SCALE GENOMIC DNA]</scope>
    <source>
        <strain evidence="14 15">CCAP 1448/3</strain>
    </source>
</reference>
<dbReference type="CDD" id="cd00082">
    <property type="entry name" value="HisKA"/>
    <property type="match status" value="1"/>
</dbReference>
<dbReference type="InterPro" id="IPR004358">
    <property type="entry name" value="Sig_transdc_His_kin-like_C"/>
</dbReference>
<dbReference type="InterPro" id="IPR003661">
    <property type="entry name" value="HisK_dim/P_dom"/>
</dbReference>